<proteinExistence type="inferred from homology"/>
<dbReference type="Pfam" id="PF00126">
    <property type="entry name" value="HTH_1"/>
    <property type="match status" value="1"/>
</dbReference>
<dbReference type="PANTHER" id="PTHR30419:SF8">
    <property type="entry name" value="NITROGEN ASSIMILATION TRANSCRIPTIONAL ACTIVATOR-RELATED"/>
    <property type="match status" value="1"/>
</dbReference>
<evidence type="ECO:0000256" key="2">
    <source>
        <dbReference type="ARBA" id="ARBA00023015"/>
    </source>
</evidence>
<dbReference type="Pfam" id="PF03466">
    <property type="entry name" value="LysR_substrate"/>
    <property type="match status" value="1"/>
</dbReference>
<evidence type="ECO:0000256" key="1">
    <source>
        <dbReference type="ARBA" id="ARBA00009437"/>
    </source>
</evidence>
<comment type="similarity">
    <text evidence="1">Belongs to the LysR transcriptional regulatory family.</text>
</comment>
<evidence type="ECO:0000256" key="4">
    <source>
        <dbReference type="ARBA" id="ARBA00023163"/>
    </source>
</evidence>
<keyword evidence="2" id="KW-0805">Transcription regulation</keyword>
<dbReference type="InterPro" id="IPR036390">
    <property type="entry name" value="WH_DNA-bd_sf"/>
</dbReference>
<protein>
    <submittedName>
        <fullName evidence="6">LysR family transcriptional regulator</fullName>
    </submittedName>
</protein>
<name>A0ABS4AJ80_9PROT</name>
<dbReference type="SUPFAM" id="SSF53850">
    <property type="entry name" value="Periplasmic binding protein-like II"/>
    <property type="match status" value="1"/>
</dbReference>
<dbReference type="EMBL" id="JAGIZB010000018">
    <property type="protein sequence ID" value="MBP0446573.1"/>
    <property type="molecule type" value="Genomic_DNA"/>
</dbReference>
<organism evidence="6 7">
    <name type="scientific">Pararoseomonas baculiformis</name>
    <dbReference type="NCBI Taxonomy" id="2820812"/>
    <lineage>
        <taxon>Bacteria</taxon>
        <taxon>Pseudomonadati</taxon>
        <taxon>Pseudomonadota</taxon>
        <taxon>Alphaproteobacteria</taxon>
        <taxon>Acetobacterales</taxon>
        <taxon>Acetobacteraceae</taxon>
        <taxon>Pararoseomonas</taxon>
    </lineage>
</organism>
<reference evidence="6 7" key="1">
    <citation type="submission" date="2021-03" db="EMBL/GenBank/DDBJ databases">
        <authorList>
            <person name="So Y."/>
        </authorList>
    </citation>
    <scope>NUCLEOTIDE SEQUENCE [LARGE SCALE GENOMIC DNA]</scope>
    <source>
        <strain evidence="6 7">SSH11</strain>
    </source>
</reference>
<dbReference type="Proteomes" id="UP000681594">
    <property type="component" value="Unassembled WGS sequence"/>
</dbReference>
<comment type="caution">
    <text evidence="6">The sequence shown here is derived from an EMBL/GenBank/DDBJ whole genome shotgun (WGS) entry which is preliminary data.</text>
</comment>
<sequence length="310" mass="32964">MPPAPTPATLRPRMNDRALRYFLAVIRAGSIRGAAEALNLAASAVSRQVAELEAECGVALLERLPRGIRPTEAGRIVTAHALRQAEDSALLAESLQRLRGMRQGRVRLHCGDGFLPDLMENGLAAFAEAHPGLSFQVALGTTDAILAALAEGEAELGLAYNPPAHPALRSLALSRQPLAAILPAAHPLAGDPRPLRDFASLPAALLPPDHGVRRLLGRVEADGGFRLPPRLESASFEMHRRFVLAGLGVAFLPRFAAAREITDGTLVAVPLADPILAEASAHLLARASGRLPEAAERMADWLIAHLRALR</sequence>
<dbReference type="Gene3D" id="1.10.10.10">
    <property type="entry name" value="Winged helix-like DNA-binding domain superfamily/Winged helix DNA-binding domain"/>
    <property type="match status" value="1"/>
</dbReference>
<evidence type="ECO:0000313" key="6">
    <source>
        <dbReference type="EMBL" id="MBP0446573.1"/>
    </source>
</evidence>
<dbReference type="InterPro" id="IPR036388">
    <property type="entry name" value="WH-like_DNA-bd_sf"/>
</dbReference>
<dbReference type="SUPFAM" id="SSF46785">
    <property type="entry name" value="Winged helix' DNA-binding domain"/>
    <property type="match status" value="1"/>
</dbReference>
<dbReference type="InterPro" id="IPR005119">
    <property type="entry name" value="LysR_subst-bd"/>
</dbReference>
<feature type="domain" description="HTH lysR-type" evidence="5">
    <location>
        <begin position="14"/>
        <end position="71"/>
    </location>
</feature>
<evidence type="ECO:0000313" key="7">
    <source>
        <dbReference type="Proteomes" id="UP000681594"/>
    </source>
</evidence>
<keyword evidence="4" id="KW-0804">Transcription</keyword>
<keyword evidence="7" id="KW-1185">Reference proteome</keyword>
<keyword evidence="3" id="KW-0238">DNA-binding</keyword>
<dbReference type="PANTHER" id="PTHR30419">
    <property type="entry name" value="HTH-TYPE TRANSCRIPTIONAL REGULATOR YBHD"/>
    <property type="match status" value="1"/>
</dbReference>
<evidence type="ECO:0000259" key="5">
    <source>
        <dbReference type="PROSITE" id="PS50931"/>
    </source>
</evidence>
<dbReference type="InterPro" id="IPR000847">
    <property type="entry name" value="LysR_HTH_N"/>
</dbReference>
<dbReference type="PROSITE" id="PS50931">
    <property type="entry name" value="HTH_LYSR"/>
    <property type="match status" value="1"/>
</dbReference>
<evidence type="ECO:0000256" key="3">
    <source>
        <dbReference type="ARBA" id="ARBA00023125"/>
    </source>
</evidence>
<gene>
    <name evidence="6" type="ORF">J8J14_17500</name>
</gene>
<dbReference type="Gene3D" id="3.40.190.290">
    <property type="match status" value="1"/>
</dbReference>
<dbReference type="InterPro" id="IPR050950">
    <property type="entry name" value="HTH-type_LysR_regulators"/>
</dbReference>
<accession>A0ABS4AJ80</accession>